<dbReference type="GO" id="GO:0006355">
    <property type="term" value="P:regulation of DNA-templated transcription"/>
    <property type="evidence" value="ECO:0007669"/>
    <property type="project" value="InterPro"/>
</dbReference>
<dbReference type="Gene3D" id="1.10.10.10">
    <property type="entry name" value="Winged helix-like DNA-binding domain superfamily/Winged helix DNA-binding domain"/>
    <property type="match status" value="1"/>
</dbReference>
<sequence>MRVLLIEDQADLQRIVRDMLEEEGYAVDTCSDGMAGFARAMSCDYDAIVLDLMLPKMDGRELLERLRERRNTPVLILSALDELADRCHGLDLGADDYLPKPFRHEELLARLRALIRRAAGQANPQIEIGNVSIDTRAKTVSLNGKVVSLTTREYSLLEYLAMHRGRVITRNELFDHLFDEIDEINSNMLDVYISYLRKKLGNGLITTRRGLGYLIPK</sequence>
<evidence type="ECO:0000256" key="1">
    <source>
        <dbReference type="ARBA" id="ARBA00022553"/>
    </source>
</evidence>
<dbReference type="GO" id="GO:0000156">
    <property type="term" value="F:phosphorelay response regulator activity"/>
    <property type="evidence" value="ECO:0007669"/>
    <property type="project" value="TreeGrafter"/>
</dbReference>
<dbReference type="InterPro" id="IPR036388">
    <property type="entry name" value="WH-like_DNA-bd_sf"/>
</dbReference>
<dbReference type="SMART" id="SM00448">
    <property type="entry name" value="REC"/>
    <property type="match status" value="1"/>
</dbReference>
<evidence type="ECO:0000256" key="6">
    <source>
        <dbReference type="PROSITE-ProRule" id="PRU00169"/>
    </source>
</evidence>
<evidence type="ECO:0000313" key="11">
    <source>
        <dbReference type="Proteomes" id="UP000253562"/>
    </source>
</evidence>
<dbReference type="FunFam" id="3.40.50.2300:FF:000002">
    <property type="entry name" value="DNA-binding response regulator PhoP"/>
    <property type="match status" value="1"/>
</dbReference>
<dbReference type="PROSITE" id="PS50110">
    <property type="entry name" value="RESPONSE_REGULATORY"/>
    <property type="match status" value="1"/>
</dbReference>
<dbReference type="GO" id="GO:0005829">
    <property type="term" value="C:cytosol"/>
    <property type="evidence" value="ECO:0007669"/>
    <property type="project" value="TreeGrafter"/>
</dbReference>
<dbReference type="Gene3D" id="3.40.50.2300">
    <property type="match status" value="1"/>
</dbReference>
<dbReference type="GO" id="GO:0032993">
    <property type="term" value="C:protein-DNA complex"/>
    <property type="evidence" value="ECO:0007669"/>
    <property type="project" value="TreeGrafter"/>
</dbReference>
<dbReference type="OrthoDB" id="272875at2"/>
<dbReference type="PANTHER" id="PTHR48111:SF1">
    <property type="entry name" value="TWO-COMPONENT RESPONSE REGULATOR ORR33"/>
    <property type="match status" value="1"/>
</dbReference>
<gene>
    <name evidence="10" type="ORF">DTL42_03835</name>
</gene>
<keyword evidence="1 6" id="KW-0597">Phosphoprotein</keyword>
<dbReference type="PANTHER" id="PTHR48111">
    <property type="entry name" value="REGULATOR OF RPOS"/>
    <property type="match status" value="1"/>
</dbReference>
<dbReference type="Proteomes" id="UP000253562">
    <property type="component" value="Unassembled WGS sequence"/>
</dbReference>
<evidence type="ECO:0000259" key="9">
    <source>
        <dbReference type="PROSITE" id="PS51755"/>
    </source>
</evidence>
<feature type="domain" description="Response regulatory" evidence="8">
    <location>
        <begin position="2"/>
        <end position="115"/>
    </location>
</feature>
<dbReference type="InterPro" id="IPR001789">
    <property type="entry name" value="Sig_transdc_resp-reg_receiver"/>
</dbReference>
<keyword evidence="5" id="KW-0804">Transcription</keyword>
<reference evidence="10 11" key="1">
    <citation type="submission" date="2018-07" db="EMBL/GenBank/DDBJ databases">
        <title>Comparative genomes isolates from brazilian mangrove.</title>
        <authorList>
            <person name="De Araujo J.E."/>
            <person name="Taketani R.G."/>
            <person name="Silva M.C.P."/>
            <person name="Lourenco M.V."/>
            <person name="Oliveira V.M."/>
            <person name="Andreote F.D."/>
        </authorList>
    </citation>
    <scope>NUCLEOTIDE SEQUENCE [LARGE SCALE GENOMIC DNA]</scope>
    <source>
        <strain evidence="10 11">HEX PRIS-MGV</strain>
    </source>
</reference>
<keyword evidence="3" id="KW-0805">Transcription regulation</keyword>
<evidence type="ECO:0000256" key="5">
    <source>
        <dbReference type="ARBA" id="ARBA00023163"/>
    </source>
</evidence>
<evidence type="ECO:0000256" key="7">
    <source>
        <dbReference type="PROSITE-ProRule" id="PRU01091"/>
    </source>
</evidence>
<feature type="domain" description="OmpR/PhoB-type" evidence="9">
    <location>
        <begin position="123"/>
        <end position="217"/>
    </location>
</feature>
<dbReference type="Pfam" id="PF00072">
    <property type="entry name" value="Response_reg"/>
    <property type="match status" value="1"/>
</dbReference>
<dbReference type="SUPFAM" id="SSF52172">
    <property type="entry name" value="CheY-like"/>
    <property type="match status" value="1"/>
</dbReference>
<evidence type="ECO:0000313" key="10">
    <source>
        <dbReference type="EMBL" id="RCS54285.1"/>
    </source>
</evidence>
<comment type="caution">
    <text evidence="10">The sequence shown here is derived from an EMBL/GenBank/DDBJ whole genome shotgun (WGS) entry which is preliminary data.</text>
</comment>
<dbReference type="SMART" id="SM00862">
    <property type="entry name" value="Trans_reg_C"/>
    <property type="match status" value="1"/>
</dbReference>
<feature type="modified residue" description="4-aspartylphosphate" evidence="6">
    <location>
        <position position="51"/>
    </location>
</feature>
<accession>A0A368KXA7</accession>
<dbReference type="AlphaFoldDB" id="A0A368KXA7"/>
<dbReference type="Pfam" id="PF00486">
    <property type="entry name" value="Trans_reg_C"/>
    <property type="match status" value="1"/>
</dbReference>
<keyword evidence="4 7" id="KW-0238">DNA-binding</keyword>
<dbReference type="InterPro" id="IPR001867">
    <property type="entry name" value="OmpR/PhoB-type_DNA-bd"/>
</dbReference>
<evidence type="ECO:0000256" key="2">
    <source>
        <dbReference type="ARBA" id="ARBA00023012"/>
    </source>
</evidence>
<dbReference type="PROSITE" id="PS51755">
    <property type="entry name" value="OMPR_PHOB"/>
    <property type="match status" value="1"/>
</dbReference>
<name>A0A368KXA7_9BACT</name>
<evidence type="ECO:0000259" key="8">
    <source>
        <dbReference type="PROSITE" id="PS50110"/>
    </source>
</evidence>
<dbReference type="EMBL" id="QPEX01000010">
    <property type="protein sequence ID" value="RCS54285.1"/>
    <property type="molecule type" value="Genomic_DNA"/>
</dbReference>
<evidence type="ECO:0000256" key="3">
    <source>
        <dbReference type="ARBA" id="ARBA00023015"/>
    </source>
</evidence>
<proteinExistence type="predicted"/>
<dbReference type="CDD" id="cd00383">
    <property type="entry name" value="trans_reg_C"/>
    <property type="match status" value="1"/>
</dbReference>
<keyword evidence="2" id="KW-0902">Two-component regulatory system</keyword>
<dbReference type="Gene3D" id="6.10.250.690">
    <property type="match status" value="1"/>
</dbReference>
<protein>
    <submittedName>
        <fullName evidence="10">DNA-binding response regulator</fullName>
    </submittedName>
</protein>
<evidence type="ECO:0000256" key="4">
    <source>
        <dbReference type="ARBA" id="ARBA00023125"/>
    </source>
</evidence>
<feature type="DNA-binding region" description="OmpR/PhoB-type" evidence="7">
    <location>
        <begin position="123"/>
        <end position="217"/>
    </location>
</feature>
<dbReference type="RefSeq" id="WP_114367351.1">
    <property type="nucleotide sequence ID" value="NZ_QPEX01000010.1"/>
</dbReference>
<dbReference type="GO" id="GO:0000976">
    <property type="term" value="F:transcription cis-regulatory region binding"/>
    <property type="evidence" value="ECO:0007669"/>
    <property type="project" value="TreeGrafter"/>
</dbReference>
<dbReference type="InterPro" id="IPR039420">
    <property type="entry name" value="WalR-like"/>
</dbReference>
<organism evidence="10 11">
    <name type="scientific">Bremerella cremea</name>
    <dbReference type="NCBI Taxonomy" id="1031537"/>
    <lineage>
        <taxon>Bacteria</taxon>
        <taxon>Pseudomonadati</taxon>
        <taxon>Planctomycetota</taxon>
        <taxon>Planctomycetia</taxon>
        <taxon>Pirellulales</taxon>
        <taxon>Pirellulaceae</taxon>
        <taxon>Bremerella</taxon>
    </lineage>
</organism>
<dbReference type="InterPro" id="IPR011006">
    <property type="entry name" value="CheY-like_superfamily"/>
</dbReference>